<evidence type="ECO:0000313" key="2">
    <source>
        <dbReference type="EMBL" id="HIX74346.1"/>
    </source>
</evidence>
<organism evidence="2 3">
    <name type="scientific">Candidatus Parabacteroides intestinipullorum</name>
    <dbReference type="NCBI Taxonomy" id="2838723"/>
    <lineage>
        <taxon>Bacteria</taxon>
        <taxon>Pseudomonadati</taxon>
        <taxon>Bacteroidota</taxon>
        <taxon>Bacteroidia</taxon>
        <taxon>Bacteroidales</taxon>
        <taxon>Tannerellaceae</taxon>
        <taxon>Parabacteroides</taxon>
    </lineage>
</organism>
<dbReference type="EMBL" id="DXEL01000037">
    <property type="protein sequence ID" value="HIX74346.1"/>
    <property type="molecule type" value="Genomic_DNA"/>
</dbReference>
<feature type="region of interest" description="Disordered" evidence="1">
    <location>
        <begin position="156"/>
        <end position="213"/>
    </location>
</feature>
<reference evidence="2" key="1">
    <citation type="journal article" date="2021" name="PeerJ">
        <title>Extensive microbial diversity within the chicken gut microbiome revealed by metagenomics and culture.</title>
        <authorList>
            <person name="Gilroy R."/>
            <person name="Ravi A."/>
            <person name="Getino M."/>
            <person name="Pursley I."/>
            <person name="Horton D.L."/>
            <person name="Alikhan N.F."/>
            <person name="Baker D."/>
            <person name="Gharbi K."/>
            <person name="Hall N."/>
            <person name="Watson M."/>
            <person name="Adriaenssens E.M."/>
            <person name="Foster-Nyarko E."/>
            <person name="Jarju S."/>
            <person name="Secka A."/>
            <person name="Antonio M."/>
            <person name="Oren A."/>
            <person name="Chaudhuri R.R."/>
            <person name="La Ragione R."/>
            <person name="Hildebrand F."/>
            <person name="Pallen M.J."/>
        </authorList>
    </citation>
    <scope>NUCLEOTIDE SEQUENCE</scope>
    <source>
        <strain evidence="2">ChiGjej6B6-14162</strain>
    </source>
</reference>
<feature type="compositionally biased region" description="Basic residues" evidence="1">
    <location>
        <begin position="189"/>
        <end position="202"/>
    </location>
</feature>
<reference evidence="2" key="2">
    <citation type="submission" date="2021-04" db="EMBL/GenBank/DDBJ databases">
        <authorList>
            <person name="Gilroy R."/>
        </authorList>
    </citation>
    <scope>NUCLEOTIDE SEQUENCE</scope>
    <source>
        <strain evidence="2">ChiGjej6B6-14162</strain>
    </source>
</reference>
<accession>A0A9D1X867</accession>
<gene>
    <name evidence="2" type="ORF">H9977_04840</name>
</gene>
<dbReference type="Proteomes" id="UP000886740">
    <property type="component" value="Unassembled WGS sequence"/>
</dbReference>
<comment type="caution">
    <text evidence="2">The sequence shown here is derived from an EMBL/GenBank/DDBJ whole genome shotgun (WGS) entry which is preliminary data.</text>
</comment>
<feature type="compositionally biased region" description="Basic and acidic residues" evidence="1">
    <location>
        <begin position="203"/>
        <end position="213"/>
    </location>
</feature>
<evidence type="ECO:0000256" key="1">
    <source>
        <dbReference type="SAM" id="MobiDB-lite"/>
    </source>
</evidence>
<feature type="compositionally biased region" description="Basic and acidic residues" evidence="1">
    <location>
        <begin position="179"/>
        <end position="188"/>
    </location>
</feature>
<proteinExistence type="predicted"/>
<protein>
    <submittedName>
        <fullName evidence="2">Uncharacterized protein</fullName>
    </submittedName>
</protein>
<feature type="compositionally biased region" description="Pro residues" evidence="1">
    <location>
        <begin position="156"/>
        <end position="178"/>
    </location>
</feature>
<evidence type="ECO:0000313" key="3">
    <source>
        <dbReference type="Proteomes" id="UP000886740"/>
    </source>
</evidence>
<name>A0A9D1X867_9BACT</name>
<dbReference type="AlphaFoldDB" id="A0A9D1X867"/>
<sequence>MKRMFLTCVLAICCVLTGYGQFWISFHWDSPGCDQCVRMESALRLSPKSAEKYHKIIHKYGKKIEKEARREYRYWDRAAERIYDLRMSRDREIQRLLSPSQFDLYIRLTRENPKRIHDYRGWYANPHYPDRKASTICIHFEDRYWGFHWGGRPVPPHKPNAPVPPPPAPNRHMPPPPPPRHDHPEKPKHPEKRYKEKKHKREHEREHEHEHWD</sequence>